<evidence type="ECO:0000313" key="20">
    <source>
        <dbReference type="Proteomes" id="UP000811399"/>
    </source>
</evidence>
<keyword evidence="3" id="KW-1003">Cell membrane</keyword>
<keyword evidence="9 16" id="KW-0472">Membrane</keyword>
<reference evidence="18" key="2">
    <citation type="submission" date="2015-06" db="EMBL/GenBank/DDBJ databases">
        <authorList>
            <person name="Hoefler B.C."/>
            <person name="Straight P.D."/>
        </authorList>
    </citation>
    <scope>NUCLEOTIDE SEQUENCE [LARGE SCALE GENOMIC DNA]</scope>
    <source>
        <strain evidence="18">73/13</strain>
    </source>
</reference>
<dbReference type="AlphaFoldDB" id="A0A2G4R095"/>
<gene>
    <name evidence="18" type="ORF">AA994_06415</name>
    <name evidence="17" type="ORF">CVU5213_03435</name>
</gene>
<evidence type="ECO:0000256" key="14">
    <source>
        <dbReference type="ARBA" id="ARBA00038526"/>
    </source>
</evidence>
<comment type="similarity">
    <text evidence="13">Belongs to the DsbB family. DsbI subfamily.</text>
</comment>
<dbReference type="Gene3D" id="1.20.1550.10">
    <property type="entry name" value="DsbB-like"/>
    <property type="match status" value="1"/>
</dbReference>
<keyword evidence="4" id="KW-0997">Cell inner membrane</keyword>
<dbReference type="Pfam" id="PF02600">
    <property type="entry name" value="DsbB"/>
    <property type="match status" value="1"/>
</dbReference>
<dbReference type="GO" id="GO:0005886">
    <property type="term" value="C:plasma membrane"/>
    <property type="evidence" value="ECO:0007669"/>
    <property type="project" value="UniProtKB-SubCell"/>
</dbReference>
<comment type="function">
    <text evidence="12">Required for disulfide bond formation in some proteins. Part of a redox system composed of DsbI and DsbL that mediates formation of an essential disulfide bond in AssT.</text>
</comment>
<dbReference type="GeneID" id="77266515"/>
<evidence type="ECO:0000256" key="2">
    <source>
        <dbReference type="ARBA" id="ARBA00022448"/>
    </source>
</evidence>
<dbReference type="EMBL" id="VJYU01000006">
    <property type="protein sequence ID" value="MBS4240783.1"/>
    <property type="molecule type" value="Genomic_DNA"/>
</dbReference>
<feature type="transmembrane region" description="Helical" evidence="16">
    <location>
        <begin position="6"/>
        <end position="27"/>
    </location>
</feature>
<proteinExistence type="inferred from homology"/>
<keyword evidence="5 16" id="KW-0812">Transmembrane</keyword>
<dbReference type="InterPro" id="IPR050183">
    <property type="entry name" value="DsbB"/>
</dbReference>
<name>A0A2G4R095_9BACT</name>
<dbReference type="EMBL" id="LDWY01000079">
    <property type="protein sequence ID" value="PHY89999.1"/>
    <property type="molecule type" value="Genomic_DNA"/>
</dbReference>
<dbReference type="Proteomes" id="UP000811399">
    <property type="component" value="Unassembled WGS sequence"/>
</dbReference>
<reference evidence="17" key="3">
    <citation type="submission" date="2019-07" db="EMBL/GenBank/DDBJ databases">
        <authorList>
            <person name="Miller W.G."/>
        </authorList>
    </citation>
    <scope>NUCLEOTIDE SEQUENCE</scope>
    <source>
        <strain evidence="17">52/13</strain>
    </source>
</reference>
<evidence type="ECO:0000256" key="1">
    <source>
        <dbReference type="ARBA" id="ARBA00004429"/>
    </source>
</evidence>
<keyword evidence="8" id="KW-0560">Oxidoreductase</keyword>
<evidence type="ECO:0000256" key="15">
    <source>
        <dbReference type="ARBA" id="ARBA00039389"/>
    </source>
</evidence>
<evidence type="ECO:0000256" key="4">
    <source>
        <dbReference type="ARBA" id="ARBA00022519"/>
    </source>
</evidence>
<dbReference type="InterPro" id="IPR023380">
    <property type="entry name" value="DsbB-like_sf"/>
</dbReference>
<evidence type="ECO:0000313" key="19">
    <source>
        <dbReference type="Proteomes" id="UP000237472"/>
    </source>
</evidence>
<evidence type="ECO:0000256" key="8">
    <source>
        <dbReference type="ARBA" id="ARBA00023002"/>
    </source>
</evidence>
<comment type="subcellular location">
    <subcellularLocation>
        <location evidence="1">Cell inner membrane</location>
        <topology evidence="1">Multi-pass membrane protein</topology>
    </subcellularLocation>
</comment>
<keyword evidence="2" id="KW-0813">Transport</keyword>
<sequence>MILDEKKIYCLLFCFCIFCLVLSHTFFQNYLFMRPCEQCVYVRLAFCILTFSFIFLLFKPIQFLGFSLAFFGIFYGLKASFKLMQIHSALLSNNPFLASCSTYPRFAFNLPLDRFFPSFFAPTGICALDAPTPPSDITLSTLQSFFTELYAQGWYLIPKFELISMAEASLLIFSFILLIISPFFIKQLNLKAKFISLALFLGLIFLA</sequence>
<keyword evidence="11" id="KW-0676">Redox-active center</keyword>
<keyword evidence="6" id="KW-0249">Electron transport</keyword>
<keyword evidence="7 16" id="KW-1133">Transmembrane helix</keyword>
<feature type="transmembrane region" description="Helical" evidence="16">
    <location>
        <begin position="39"/>
        <end position="58"/>
    </location>
</feature>
<dbReference type="PANTHER" id="PTHR36570">
    <property type="entry name" value="DISULFIDE BOND FORMATION PROTEIN B"/>
    <property type="match status" value="1"/>
</dbReference>
<evidence type="ECO:0000256" key="5">
    <source>
        <dbReference type="ARBA" id="ARBA00022692"/>
    </source>
</evidence>
<dbReference type="PANTHER" id="PTHR36570:SF1">
    <property type="entry name" value="PROTEIN-DISULFIDE OXIDOREDUCTASE DSBI"/>
    <property type="match status" value="1"/>
</dbReference>
<feature type="transmembrane region" description="Helical" evidence="16">
    <location>
        <begin position="64"/>
        <end position="81"/>
    </location>
</feature>
<evidence type="ECO:0000313" key="17">
    <source>
        <dbReference type="EMBL" id="MBS4240783.1"/>
    </source>
</evidence>
<evidence type="ECO:0000256" key="10">
    <source>
        <dbReference type="ARBA" id="ARBA00023157"/>
    </source>
</evidence>
<reference evidence="19" key="1">
    <citation type="submission" date="2015-06" db="EMBL/GenBank/DDBJ databases">
        <authorList>
            <person name="Parisi A."/>
            <person name="Chiara M."/>
            <person name="Florio D."/>
            <person name="Miccolupo A."/>
            <person name="Manzari C."/>
            <person name="Mion D."/>
            <person name="Caruso M."/>
            <person name="D'erchia A.M."/>
            <person name="Zanoni R."/>
        </authorList>
    </citation>
    <scope>NUCLEOTIDE SEQUENCE [LARGE SCALE GENOMIC DNA]</scope>
    <source>
        <strain evidence="19">73/13</strain>
    </source>
</reference>
<dbReference type="InterPro" id="IPR003752">
    <property type="entry name" value="DiS_bond_form_DsbB/BdbC"/>
</dbReference>
<evidence type="ECO:0000256" key="13">
    <source>
        <dbReference type="ARBA" id="ARBA00038060"/>
    </source>
</evidence>
<evidence type="ECO:0000256" key="7">
    <source>
        <dbReference type="ARBA" id="ARBA00022989"/>
    </source>
</evidence>
<organism evidence="18 19">
    <name type="scientific">Campylobacter vulpis</name>
    <dbReference type="NCBI Taxonomy" id="1655500"/>
    <lineage>
        <taxon>Bacteria</taxon>
        <taxon>Pseudomonadati</taxon>
        <taxon>Campylobacterota</taxon>
        <taxon>Epsilonproteobacteria</taxon>
        <taxon>Campylobacterales</taxon>
        <taxon>Campylobacteraceae</taxon>
        <taxon>Campylobacter</taxon>
    </lineage>
</organism>
<dbReference type="RefSeq" id="WP_099462119.1">
    <property type="nucleotide sequence ID" value="NZ_CP041617.1"/>
</dbReference>
<evidence type="ECO:0000256" key="16">
    <source>
        <dbReference type="SAM" id="Phobius"/>
    </source>
</evidence>
<dbReference type="Proteomes" id="UP000237472">
    <property type="component" value="Unassembled WGS sequence"/>
</dbReference>
<comment type="subunit">
    <text evidence="14">Interacts with DsbL.</text>
</comment>
<keyword evidence="10" id="KW-1015">Disulfide bond</keyword>
<evidence type="ECO:0000256" key="11">
    <source>
        <dbReference type="ARBA" id="ARBA00023284"/>
    </source>
</evidence>
<accession>A0A2G4R095</accession>
<feature type="transmembrane region" description="Helical" evidence="16">
    <location>
        <begin position="162"/>
        <end position="184"/>
    </location>
</feature>
<dbReference type="GO" id="GO:0015035">
    <property type="term" value="F:protein-disulfide reductase activity"/>
    <property type="evidence" value="ECO:0007669"/>
    <property type="project" value="InterPro"/>
</dbReference>
<protein>
    <recommendedName>
        <fullName evidence="15">Putative protein-disulfide oxidoreductase DsbI</fullName>
    </recommendedName>
</protein>
<evidence type="ECO:0000256" key="9">
    <source>
        <dbReference type="ARBA" id="ARBA00023136"/>
    </source>
</evidence>
<dbReference type="OrthoDB" id="5393791at2"/>
<dbReference type="SUPFAM" id="SSF158442">
    <property type="entry name" value="DsbB-like"/>
    <property type="match status" value="1"/>
</dbReference>
<dbReference type="GO" id="GO:0006457">
    <property type="term" value="P:protein folding"/>
    <property type="evidence" value="ECO:0007669"/>
    <property type="project" value="InterPro"/>
</dbReference>
<evidence type="ECO:0000256" key="3">
    <source>
        <dbReference type="ARBA" id="ARBA00022475"/>
    </source>
</evidence>
<keyword evidence="20" id="KW-1185">Reference proteome</keyword>
<evidence type="ECO:0000256" key="6">
    <source>
        <dbReference type="ARBA" id="ARBA00022982"/>
    </source>
</evidence>
<evidence type="ECO:0000256" key="12">
    <source>
        <dbReference type="ARBA" id="ARBA00037310"/>
    </source>
</evidence>
<reference evidence="17 20" key="4">
    <citation type="journal article" date="2021" name="Syst. Appl. Microbiol.">
        <title>nCampylobacter vulpis sp. nov. isolated from wild red foxes.</title>
        <authorList>
            <person name="Parisi A."/>
            <person name="Chiara M."/>
            <person name="Caffara M."/>
            <person name="Mion D."/>
            <person name="Miller W.G."/>
            <person name="Caruso M."/>
            <person name="Manzari C."/>
            <person name="Florio D."/>
            <person name="Capozzi L."/>
            <person name="D'Erchia A.M."/>
            <person name="Manzulli V."/>
            <person name="Zanoni R.G."/>
        </authorList>
    </citation>
    <scope>NUCLEOTIDE SEQUENCE [LARGE SCALE GENOMIC DNA]</scope>
    <source>
        <strain evidence="17 20">52/13</strain>
    </source>
</reference>
<comment type="caution">
    <text evidence="18">The sequence shown here is derived from an EMBL/GenBank/DDBJ whole genome shotgun (WGS) entry which is preliminary data.</text>
</comment>
<evidence type="ECO:0000313" key="18">
    <source>
        <dbReference type="EMBL" id="PHY89999.1"/>
    </source>
</evidence>